<comment type="caution">
    <text evidence="5">The sequence shown here is derived from an EMBL/GenBank/DDBJ whole genome shotgun (WGS) entry which is preliminary data.</text>
</comment>
<dbReference type="Pfam" id="PF13102">
    <property type="entry name" value="Phage_int_SAM_5"/>
    <property type="match status" value="1"/>
</dbReference>
<dbReference type="InterPro" id="IPR013762">
    <property type="entry name" value="Integrase-like_cat_sf"/>
</dbReference>
<dbReference type="InterPro" id="IPR011010">
    <property type="entry name" value="DNA_brk_join_enz"/>
</dbReference>
<dbReference type="Pfam" id="PF00589">
    <property type="entry name" value="Phage_integrase"/>
    <property type="match status" value="1"/>
</dbReference>
<dbReference type="PANTHER" id="PTHR30349:SF64">
    <property type="entry name" value="PROPHAGE INTEGRASE INTD-RELATED"/>
    <property type="match status" value="1"/>
</dbReference>
<dbReference type="InterPro" id="IPR050090">
    <property type="entry name" value="Tyrosine_recombinase_XerCD"/>
</dbReference>
<name>A0A8G2BWL3_9BACT</name>
<dbReference type="PANTHER" id="PTHR30349">
    <property type="entry name" value="PHAGE INTEGRASE-RELATED"/>
    <property type="match status" value="1"/>
</dbReference>
<protein>
    <submittedName>
        <fullName evidence="5">Phage integrase family protein</fullName>
    </submittedName>
</protein>
<reference evidence="5 6" key="1">
    <citation type="submission" date="2016-10" db="EMBL/GenBank/DDBJ databases">
        <authorList>
            <person name="Varghese N."/>
            <person name="Submissions S."/>
        </authorList>
    </citation>
    <scope>NUCLEOTIDE SEQUENCE [LARGE SCALE GENOMIC DNA]</scope>
    <source>
        <strain evidence="5 6">DSM 29073</strain>
    </source>
</reference>
<dbReference type="GO" id="GO:0006310">
    <property type="term" value="P:DNA recombination"/>
    <property type="evidence" value="ECO:0007669"/>
    <property type="project" value="UniProtKB-KW"/>
</dbReference>
<dbReference type="AlphaFoldDB" id="A0A8G2BWL3"/>
<dbReference type="EMBL" id="FNVS01000009">
    <property type="protein sequence ID" value="SEF90385.1"/>
    <property type="molecule type" value="Genomic_DNA"/>
</dbReference>
<keyword evidence="2" id="KW-0238">DNA-binding</keyword>
<organism evidence="5 6">
    <name type="scientific">Parabacteroides chinchillae</name>
    <dbReference type="NCBI Taxonomy" id="871327"/>
    <lineage>
        <taxon>Bacteria</taxon>
        <taxon>Pseudomonadati</taxon>
        <taxon>Bacteroidota</taxon>
        <taxon>Bacteroidia</taxon>
        <taxon>Bacteroidales</taxon>
        <taxon>Tannerellaceae</taxon>
        <taxon>Parabacteroides</taxon>
    </lineage>
</organism>
<proteinExistence type="inferred from homology"/>
<accession>A0A8G2BWL3</accession>
<dbReference type="InterPro" id="IPR035386">
    <property type="entry name" value="Arm-DNA-bind_5"/>
</dbReference>
<dbReference type="Gene3D" id="1.10.443.10">
    <property type="entry name" value="Intergrase catalytic core"/>
    <property type="match status" value="1"/>
</dbReference>
<evidence type="ECO:0000256" key="3">
    <source>
        <dbReference type="ARBA" id="ARBA00023172"/>
    </source>
</evidence>
<keyword evidence="3" id="KW-0233">DNA recombination</keyword>
<dbReference type="RefSeq" id="WP_103983417.1">
    <property type="nucleotide sequence ID" value="NZ_FNVS01000009.1"/>
</dbReference>
<dbReference type="Gene3D" id="1.10.150.130">
    <property type="match status" value="1"/>
</dbReference>
<feature type="domain" description="Tyr recombinase" evidence="4">
    <location>
        <begin position="216"/>
        <end position="412"/>
    </location>
</feature>
<gene>
    <name evidence="5" type="ORF">SAMN05444001_10964</name>
</gene>
<dbReference type="GO" id="GO:0015074">
    <property type="term" value="P:DNA integration"/>
    <property type="evidence" value="ECO:0007669"/>
    <property type="project" value="InterPro"/>
</dbReference>
<dbReference type="Pfam" id="PF17293">
    <property type="entry name" value="Arm-DNA-bind_5"/>
    <property type="match status" value="1"/>
</dbReference>
<evidence type="ECO:0000259" key="4">
    <source>
        <dbReference type="PROSITE" id="PS51898"/>
    </source>
</evidence>
<evidence type="ECO:0000256" key="2">
    <source>
        <dbReference type="ARBA" id="ARBA00023125"/>
    </source>
</evidence>
<evidence type="ECO:0000256" key="1">
    <source>
        <dbReference type="ARBA" id="ARBA00008857"/>
    </source>
</evidence>
<evidence type="ECO:0000313" key="5">
    <source>
        <dbReference type="EMBL" id="SEF90385.1"/>
    </source>
</evidence>
<sequence length="422" mass="49489">MASFKLVLHKPNKRKDGTYPISLRIIKNMRTKYFNLGLYTTIEEWDEHAERFKQDKKICPMYKEYNARLLELQARAQALEINFDREGIDWTLEQFKNAFFHKTKQGKFIEYTNKCINDMKGTGHIGNAKVWESSIYNLSLYDKRLKSRLLSEIDIKYVNNYNIFMEKKGWCGNTRKHNIKTLRAILNKAIQEKECSPNNYPFGKGGFCVSALGEETRKRFLSEESLSKLMNTQSKSISKEIARRLFIFSYLCYGMSFIDMANIKKENIIFEGGKEYIMYKRQKTEHCKGSKYIKILMSDDIKVLIKWFTENTNLIGKYLLPVVTINYTGEKLYEHQRRRLAKYNSNLKKLGEELDIPEKLTSYVSRHSMAMSLQKDGTPREVISQIMGHKDLSTTNTYLDSFSNDVIEKATNKSLYKNKIVL</sequence>
<dbReference type="InterPro" id="IPR025269">
    <property type="entry name" value="SAM-like_dom"/>
</dbReference>
<comment type="similarity">
    <text evidence="1">Belongs to the 'phage' integrase family.</text>
</comment>
<dbReference type="InterPro" id="IPR002104">
    <property type="entry name" value="Integrase_catalytic"/>
</dbReference>
<dbReference type="PROSITE" id="PS51898">
    <property type="entry name" value="TYR_RECOMBINASE"/>
    <property type="match status" value="1"/>
</dbReference>
<dbReference type="InterPro" id="IPR010998">
    <property type="entry name" value="Integrase_recombinase_N"/>
</dbReference>
<keyword evidence="6" id="KW-1185">Reference proteome</keyword>
<evidence type="ECO:0000313" key="6">
    <source>
        <dbReference type="Proteomes" id="UP000236725"/>
    </source>
</evidence>
<dbReference type="Proteomes" id="UP000236725">
    <property type="component" value="Unassembled WGS sequence"/>
</dbReference>
<dbReference type="GO" id="GO:0003677">
    <property type="term" value="F:DNA binding"/>
    <property type="evidence" value="ECO:0007669"/>
    <property type="project" value="UniProtKB-KW"/>
</dbReference>
<dbReference type="SUPFAM" id="SSF56349">
    <property type="entry name" value="DNA breaking-rejoining enzymes"/>
    <property type="match status" value="1"/>
</dbReference>